<feature type="compositionally biased region" description="Acidic residues" evidence="10">
    <location>
        <begin position="591"/>
        <end position="644"/>
    </location>
</feature>
<feature type="coiled-coil region" evidence="9">
    <location>
        <begin position="841"/>
        <end position="868"/>
    </location>
</feature>
<reference evidence="12" key="2">
    <citation type="submission" date="2021-01" db="UniProtKB">
        <authorList>
            <consortium name="EnsemblMetazoa"/>
        </authorList>
    </citation>
    <scope>IDENTIFICATION</scope>
</reference>
<dbReference type="InterPro" id="IPR029047">
    <property type="entry name" value="HSP70_peptide-bd_sf"/>
</dbReference>
<dbReference type="GO" id="GO:0005524">
    <property type="term" value="F:ATP binding"/>
    <property type="evidence" value="ECO:0007669"/>
    <property type="project" value="UniProtKB-KW"/>
</dbReference>
<feature type="compositionally biased region" description="Basic and acidic residues" evidence="10">
    <location>
        <begin position="690"/>
        <end position="749"/>
    </location>
</feature>
<dbReference type="Proteomes" id="UP000007110">
    <property type="component" value="Unassembled WGS sequence"/>
</dbReference>
<keyword evidence="3 11" id="KW-0732">Signal</keyword>
<feature type="compositionally biased region" description="Basic residues" evidence="10">
    <location>
        <begin position="961"/>
        <end position="977"/>
    </location>
</feature>
<dbReference type="KEGG" id="spu:592339"/>
<dbReference type="FunCoup" id="A0A7M7NBL9">
    <property type="interactions" value="2143"/>
</dbReference>
<dbReference type="FunFam" id="3.90.640.10:FF:000004">
    <property type="entry name" value="Heat shock 70 kDa protein 4"/>
    <property type="match status" value="1"/>
</dbReference>
<evidence type="ECO:0000256" key="4">
    <source>
        <dbReference type="ARBA" id="ARBA00022741"/>
    </source>
</evidence>
<reference evidence="13" key="1">
    <citation type="submission" date="2015-02" db="EMBL/GenBank/DDBJ databases">
        <title>Genome sequencing for Strongylocentrotus purpuratus.</title>
        <authorList>
            <person name="Murali S."/>
            <person name="Liu Y."/>
            <person name="Vee V."/>
            <person name="English A."/>
            <person name="Wang M."/>
            <person name="Skinner E."/>
            <person name="Han Y."/>
            <person name="Muzny D.M."/>
            <person name="Worley K.C."/>
            <person name="Gibbs R.A."/>
        </authorList>
    </citation>
    <scope>NUCLEOTIDE SEQUENCE</scope>
</reference>
<accession>A0A7M7NBL9</accession>
<evidence type="ECO:0000256" key="8">
    <source>
        <dbReference type="ARBA" id="ARBA00040503"/>
    </source>
</evidence>
<keyword evidence="9" id="KW-0175">Coiled coil</keyword>
<dbReference type="InterPro" id="IPR043129">
    <property type="entry name" value="ATPase_NBD"/>
</dbReference>
<keyword evidence="7" id="KW-0143">Chaperone</keyword>
<evidence type="ECO:0000256" key="7">
    <source>
        <dbReference type="ARBA" id="ARBA00023186"/>
    </source>
</evidence>
<keyword evidence="4" id="KW-0547">Nucleotide-binding</keyword>
<sequence length="1113" mass="124780">MQSSSIVGLLSAVTLAVLAGHPQLTNGLAVMSIDLGSEWIKVAVVKPGIPMEIVLNKESRRKTPVSITVRDDETLYGDPALSLGVRYPKSNYYYLQDLLAKPLENPLVKLHQNRFPFYELGQDEDRGTVFFKHNDDVIFHPEELLAIALNKSRESAETFAEQMVRDAVITVPAFFNQAERRAVLYAAELAGLRVLQLMNANTAVALNYGAFRRKDFNATPHNIMFYDMGAGSTTATIVSYQLVKTKERGKEETNPQLAIKGVGFDRTLGGLEWEIRLQKHLAEMFNQQGKTTNKVETSNRSMAKLLKEAKRVKKVLSANNDITSQIEGLLDDKDFKGHVSRAELEKMTSDLFERVGGPVERALKSSEMTMDEIDQIILVGGGTRIPKVQETLLKVTGKKELGKSINADEAAALGAVYHAAHLSKGFKVKKFLIKDANVFPIQVEFERDLVDDDGREITRIVKRTLFGIANPYPQKKVMTFNRHYDDFAINVNYGDLERVMSEDDLDAFGVRKLLEVNLKGVKEAIEKNPGSDNKGIKAHFRIDESGIFHLDTVESVFETTKNVTETTEEEQSTLAKLGSTISRFFSGGSNADEDDDTQTETEENGEEEGEGEAEAEQEEKTDDTPPEGEKEEDGTAPEQQEENGEQPAGEETTDKAPQEQEAADAEGKEGKEEKEEETEKETEEEEEKSDADTEKKTEEGEKESSEDEGEKKSSEDEGEKKEEESKDEAPKEEEKKETKPKIVTKKENITVEIQVLDLNEPTKASKKASRNKLKQLRKKEEERYEREQALNNLESFIFGAQDKLYNEDYEKCSTEESREEMRATLSEASDWLYDQEPDVPVQAYKDKLKALKKMLKSLEYRVEQLRLRPTAIKAAKSALNVSYHFMLAAKNVTGEDLLYTETEFGLLEKAYNDTNLFFTTKMEEQKRTALTEKPAWVVSELEEKLISLEREVRYLVGKAKSTPKPKKKKKVDKKKKTTNSTATDEGNAEGEKDGEKEEKEKVVIPPPEEGEGATENAQEEAPDTVEVEGGEEQAQEEPTEPTPTGEEEQTPEEPTEPTPTGEEEETPEEPLQLEAPVEEATESTQEEAAPTEETTTTEGAKSQAEHSHKNGDL</sequence>
<dbReference type="Gene3D" id="1.20.1270.10">
    <property type="match status" value="1"/>
</dbReference>
<feature type="compositionally biased region" description="Acidic residues" evidence="10">
    <location>
        <begin position="674"/>
        <end position="689"/>
    </location>
</feature>
<dbReference type="SUPFAM" id="SSF100934">
    <property type="entry name" value="Heat shock protein 70kD (HSP70), C-terminal subdomain"/>
    <property type="match status" value="1"/>
</dbReference>
<dbReference type="OMA" id="SRTPMIQ"/>
<evidence type="ECO:0000256" key="9">
    <source>
        <dbReference type="SAM" id="Coils"/>
    </source>
</evidence>
<dbReference type="GO" id="GO:0140662">
    <property type="term" value="F:ATP-dependent protein folding chaperone"/>
    <property type="evidence" value="ECO:0007669"/>
    <property type="project" value="InterPro"/>
</dbReference>
<keyword evidence="6" id="KW-0067">ATP-binding</keyword>
<feature type="chain" id="PRO_5029491545" description="Hypoxia up-regulated protein 1" evidence="11">
    <location>
        <begin position="28"/>
        <end position="1113"/>
    </location>
</feature>
<comment type="subcellular location">
    <subcellularLocation>
        <location evidence="1">Endoplasmic reticulum lumen</location>
    </subcellularLocation>
</comment>
<feature type="compositionally biased region" description="Acidic residues" evidence="10">
    <location>
        <begin position="1076"/>
        <end position="1085"/>
    </location>
</feature>
<dbReference type="EnsemblMetazoa" id="XM_030978217">
    <property type="protein sequence ID" value="XP_030834077"/>
    <property type="gene ID" value="LOC592339"/>
</dbReference>
<evidence type="ECO:0000313" key="13">
    <source>
        <dbReference type="Proteomes" id="UP000007110"/>
    </source>
</evidence>
<evidence type="ECO:0000256" key="5">
    <source>
        <dbReference type="ARBA" id="ARBA00022824"/>
    </source>
</evidence>
<feature type="signal peptide" evidence="11">
    <location>
        <begin position="1"/>
        <end position="27"/>
    </location>
</feature>
<dbReference type="GO" id="GO:0034663">
    <property type="term" value="C:endoplasmic reticulum chaperone complex"/>
    <property type="evidence" value="ECO:0000318"/>
    <property type="project" value="GO_Central"/>
</dbReference>
<dbReference type="Gene3D" id="3.30.420.40">
    <property type="match status" value="2"/>
</dbReference>
<evidence type="ECO:0000313" key="12">
    <source>
        <dbReference type="EnsemblMetazoa" id="XP_030834077"/>
    </source>
</evidence>
<dbReference type="Gene3D" id="2.60.34.10">
    <property type="entry name" value="Substrate Binding Domain Of DNAk, Chain A, domain 1"/>
    <property type="match status" value="1"/>
</dbReference>
<dbReference type="Gene3D" id="3.30.30.30">
    <property type="match status" value="1"/>
</dbReference>
<dbReference type="PANTHER" id="PTHR45639:SF3">
    <property type="entry name" value="HYPOXIA UP-REGULATED PROTEIN 1"/>
    <property type="match status" value="1"/>
</dbReference>
<evidence type="ECO:0000256" key="2">
    <source>
        <dbReference type="ARBA" id="ARBA00007381"/>
    </source>
</evidence>
<feature type="region of interest" description="Disordered" evidence="10">
    <location>
        <begin position="959"/>
        <end position="1113"/>
    </location>
</feature>
<keyword evidence="5" id="KW-0256">Endoplasmic reticulum</keyword>
<dbReference type="SUPFAM" id="SSF53067">
    <property type="entry name" value="Actin-like ATPase domain"/>
    <property type="match status" value="2"/>
</dbReference>
<dbReference type="GO" id="GO:0005788">
    <property type="term" value="C:endoplasmic reticulum lumen"/>
    <property type="evidence" value="ECO:0007669"/>
    <property type="project" value="UniProtKB-SubCell"/>
</dbReference>
<keyword evidence="13" id="KW-1185">Reference proteome</keyword>
<protein>
    <recommendedName>
        <fullName evidence="8">Hypoxia up-regulated protein 1</fullName>
    </recommendedName>
</protein>
<feature type="compositionally biased region" description="Acidic residues" evidence="10">
    <location>
        <begin position="1008"/>
        <end position="1068"/>
    </location>
</feature>
<organism evidence="12 13">
    <name type="scientific">Strongylocentrotus purpuratus</name>
    <name type="common">Purple sea urchin</name>
    <dbReference type="NCBI Taxonomy" id="7668"/>
    <lineage>
        <taxon>Eukaryota</taxon>
        <taxon>Metazoa</taxon>
        <taxon>Echinodermata</taxon>
        <taxon>Eleutherozoa</taxon>
        <taxon>Echinozoa</taxon>
        <taxon>Echinoidea</taxon>
        <taxon>Euechinoidea</taxon>
        <taxon>Echinacea</taxon>
        <taxon>Camarodonta</taxon>
        <taxon>Echinidea</taxon>
        <taxon>Strongylocentrotidae</taxon>
        <taxon>Strongylocentrotus</taxon>
    </lineage>
</organism>
<dbReference type="GO" id="GO:0000774">
    <property type="term" value="F:adenyl-nucleotide exchange factor activity"/>
    <property type="evidence" value="ECO:0000318"/>
    <property type="project" value="GO_Central"/>
</dbReference>
<feature type="region of interest" description="Disordered" evidence="10">
    <location>
        <begin position="583"/>
        <end position="779"/>
    </location>
</feature>
<evidence type="ECO:0000256" key="11">
    <source>
        <dbReference type="SAM" id="SignalP"/>
    </source>
</evidence>
<proteinExistence type="inferred from homology"/>
<dbReference type="InterPro" id="IPR013126">
    <property type="entry name" value="Hsp_70_fam"/>
</dbReference>
<dbReference type="OrthoDB" id="10262720at2759"/>
<feature type="compositionally biased region" description="Basic and acidic residues" evidence="10">
    <location>
        <begin position="989"/>
        <end position="1002"/>
    </location>
</feature>
<dbReference type="PROSITE" id="PS01036">
    <property type="entry name" value="HSP70_3"/>
    <property type="match status" value="1"/>
</dbReference>
<dbReference type="InterPro" id="IPR018181">
    <property type="entry name" value="Heat_shock_70_CS"/>
</dbReference>
<dbReference type="RefSeq" id="XP_030834077.1">
    <property type="nucleotide sequence ID" value="XM_030978217.1"/>
</dbReference>
<comment type="similarity">
    <text evidence="2">Belongs to the heat shock protein 70 family.</text>
</comment>
<dbReference type="GO" id="GO:1903298">
    <property type="term" value="P:negative regulation of hypoxia-induced intrinsic apoptotic signaling pathway"/>
    <property type="evidence" value="ECO:0000318"/>
    <property type="project" value="GO_Central"/>
</dbReference>
<dbReference type="GeneID" id="592339"/>
<evidence type="ECO:0000256" key="10">
    <source>
        <dbReference type="SAM" id="MobiDB-lite"/>
    </source>
</evidence>
<evidence type="ECO:0000256" key="6">
    <source>
        <dbReference type="ARBA" id="ARBA00022840"/>
    </source>
</evidence>
<dbReference type="FunFam" id="3.30.30.30:FF:000004">
    <property type="entry name" value="hypoxia up-regulated protein 1"/>
    <property type="match status" value="1"/>
</dbReference>
<feature type="compositionally biased region" description="Low complexity" evidence="10">
    <location>
        <begin position="1086"/>
        <end position="1098"/>
    </location>
</feature>
<name>A0A7M7NBL9_STRPU</name>
<dbReference type="InterPro" id="IPR029048">
    <property type="entry name" value="HSP70_C_sf"/>
</dbReference>
<dbReference type="PANTHER" id="PTHR45639">
    <property type="entry name" value="HSC70CB, ISOFORM G-RELATED"/>
    <property type="match status" value="1"/>
</dbReference>
<evidence type="ECO:0000256" key="1">
    <source>
        <dbReference type="ARBA" id="ARBA00004319"/>
    </source>
</evidence>
<dbReference type="Pfam" id="PF00012">
    <property type="entry name" value="HSP70"/>
    <property type="match status" value="1"/>
</dbReference>
<dbReference type="InParanoid" id="A0A7M7NBL9"/>
<evidence type="ECO:0000256" key="3">
    <source>
        <dbReference type="ARBA" id="ARBA00022729"/>
    </source>
</evidence>
<feature type="compositionally biased region" description="Basic residues" evidence="10">
    <location>
        <begin position="764"/>
        <end position="777"/>
    </location>
</feature>
<dbReference type="AlphaFoldDB" id="A0A7M7NBL9"/>
<dbReference type="Gene3D" id="3.90.640.10">
    <property type="entry name" value="Actin, Chain A, domain 4"/>
    <property type="match status" value="1"/>
</dbReference>
<dbReference type="PRINTS" id="PR00301">
    <property type="entry name" value="HEATSHOCK70"/>
</dbReference>
<feature type="compositionally biased region" description="Basic and acidic residues" evidence="10">
    <location>
        <begin position="1103"/>
        <end position="1113"/>
    </location>
</feature>
<dbReference type="CDD" id="cd10230">
    <property type="entry name" value="ASKHA_NBD_HSP70_HYOU1"/>
    <property type="match status" value="1"/>
</dbReference>